<dbReference type="PANTHER" id="PTHR11060">
    <property type="entry name" value="PROTEIN MEMO1"/>
    <property type="match status" value="1"/>
</dbReference>
<name>A0A210QNT9_MIZYE</name>
<dbReference type="NCBIfam" id="TIGR04336">
    <property type="entry name" value="AmmeMemoSam_B"/>
    <property type="match status" value="1"/>
</dbReference>
<dbReference type="PANTHER" id="PTHR11060:SF0">
    <property type="entry name" value="PROTEIN MEMO1"/>
    <property type="match status" value="1"/>
</dbReference>
<dbReference type="InterPro" id="IPR002737">
    <property type="entry name" value="MEMO1_fam"/>
</dbReference>
<proteinExistence type="inferred from homology"/>
<dbReference type="HAMAP" id="MF_00055">
    <property type="entry name" value="MEMO1"/>
    <property type="match status" value="1"/>
</dbReference>
<gene>
    <name evidence="2" type="ORF">KP79_PYT09437</name>
</gene>
<dbReference type="Proteomes" id="UP000242188">
    <property type="component" value="Unassembled WGS sequence"/>
</dbReference>
<keyword evidence="3" id="KW-1185">Reference proteome</keyword>
<organism evidence="2 3">
    <name type="scientific">Mizuhopecten yessoensis</name>
    <name type="common">Japanese scallop</name>
    <name type="synonym">Patinopecten yessoensis</name>
    <dbReference type="NCBI Taxonomy" id="6573"/>
    <lineage>
        <taxon>Eukaryota</taxon>
        <taxon>Metazoa</taxon>
        <taxon>Spiralia</taxon>
        <taxon>Lophotrochozoa</taxon>
        <taxon>Mollusca</taxon>
        <taxon>Bivalvia</taxon>
        <taxon>Autobranchia</taxon>
        <taxon>Pteriomorphia</taxon>
        <taxon>Pectinida</taxon>
        <taxon>Pectinoidea</taxon>
        <taxon>Pectinidae</taxon>
        <taxon>Mizuhopecten</taxon>
    </lineage>
</organism>
<dbReference type="Pfam" id="PF01875">
    <property type="entry name" value="Memo"/>
    <property type="match status" value="1"/>
</dbReference>
<reference evidence="2 3" key="1">
    <citation type="journal article" date="2017" name="Nat. Ecol. Evol.">
        <title>Scallop genome provides insights into evolution of bilaterian karyotype and development.</title>
        <authorList>
            <person name="Wang S."/>
            <person name="Zhang J."/>
            <person name="Jiao W."/>
            <person name="Li J."/>
            <person name="Xun X."/>
            <person name="Sun Y."/>
            <person name="Guo X."/>
            <person name="Huan P."/>
            <person name="Dong B."/>
            <person name="Zhang L."/>
            <person name="Hu X."/>
            <person name="Sun X."/>
            <person name="Wang J."/>
            <person name="Zhao C."/>
            <person name="Wang Y."/>
            <person name="Wang D."/>
            <person name="Huang X."/>
            <person name="Wang R."/>
            <person name="Lv J."/>
            <person name="Li Y."/>
            <person name="Zhang Z."/>
            <person name="Liu B."/>
            <person name="Lu W."/>
            <person name="Hui Y."/>
            <person name="Liang J."/>
            <person name="Zhou Z."/>
            <person name="Hou R."/>
            <person name="Li X."/>
            <person name="Liu Y."/>
            <person name="Li H."/>
            <person name="Ning X."/>
            <person name="Lin Y."/>
            <person name="Zhao L."/>
            <person name="Xing Q."/>
            <person name="Dou J."/>
            <person name="Li Y."/>
            <person name="Mao J."/>
            <person name="Guo H."/>
            <person name="Dou H."/>
            <person name="Li T."/>
            <person name="Mu C."/>
            <person name="Jiang W."/>
            <person name="Fu Q."/>
            <person name="Fu X."/>
            <person name="Miao Y."/>
            <person name="Liu J."/>
            <person name="Yu Q."/>
            <person name="Li R."/>
            <person name="Liao H."/>
            <person name="Li X."/>
            <person name="Kong Y."/>
            <person name="Jiang Z."/>
            <person name="Chourrout D."/>
            <person name="Li R."/>
            <person name="Bao Z."/>
        </authorList>
    </citation>
    <scope>NUCLEOTIDE SEQUENCE [LARGE SCALE GENOMIC DNA]</scope>
    <source>
        <strain evidence="2 3">PY_sf001</strain>
    </source>
</reference>
<evidence type="ECO:0000256" key="1">
    <source>
        <dbReference type="ARBA" id="ARBA00006315"/>
    </source>
</evidence>
<comment type="caution">
    <text evidence="2">The sequence shown here is derived from an EMBL/GenBank/DDBJ whole genome shotgun (WGS) entry which is preliminary data.</text>
</comment>
<dbReference type="Gene3D" id="3.40.830.10">
    <property type="entry name" value="LigB-like"/>
    <property type="match status" value="1"/>
</dbReference>
<protein>
    <submittedName>
        <fullName evidence="2">Protein MEMO1</fullName>
    </submittedName>
</protein>
<evidence type="ECO:0000313" key="3">
    <source>
        <dbReference type="Proteomes" id="UP000242188"/>
    </source>
</evidence>
<dbReference type="AlphaFoldDB" id="A0A210QNT9"/>
<evidence type="ECO:0000313" key="2">
    <source>
        <dbReference type="EMBL" id="OWF50410.1"/>
    </source>
</evidence>
<sequence>MAKVRQATHAGSWYSGDGGELNSQLTKWLSKAPVCQAPARAIIAPHAGYYYCGACGAHAYKQMDPSRVRRVFILGPSHHVRLSGCALTATEIYSTPLYDLTVDQQINQELNATGKFETMKISTDEDEHSIEMHLPYIAKVMEARQGQFTIIPVLVGSLTTEKEQEYGALFSRYLADPTNFFVISSDFCHWGQRFHFVSYDQQHGEIWESIKALDSMGMEVIEKMDAEKFTDYLKKYQNTICGRFPIGVLLNAMNAIQRNGNGFKMSFKFVKYEQSSKCKTMRDSSVSYASGALVIQDSNHH</sequence>
<dbReference type="OrthoDB" id="417112at2759"/>
<dbReference type="CDD" id="cd07361">
    <property type="entry name" value="MEMO_like"/>
    <property type="match status" value="1"/>
</dbReference>
<comment type="similarity">
    <text evidence="1">Belongs to the MEMO1 family.</text>
</comment>
<dbReference type="STRING" id="6573.A0A210QNT9"/>
<dbReference type="EMBL" id="NEDP02002617">
    <property type="protein sequence ID" value="OWF50410.1"/>
    <property type="molecule type" value="Genomic_DNA"/>
</dbReference>
<accession>A0A210QNT9</accession>